<name>A0ABN2M117_9ACTN</name>
<dbReference type="InterPro" id="IPR048389">
    <property type="entry name" value="YciQ-like_C"/>
</dbReference>
<feature type="domain" description="DUF2207" evidence="3">
    <location>
        <begin position="41"/>
        <end position="223"/>
    </location>
</feature>
<keyword evidence="1" id="KW-0472">Membrane</keyword>
<evidence type="ECO:0000256" key="1">
    <source>
        <dbReference type="SAM" id="Phobius"/>
    </source>
</evidence>
<feature type="transmembrane region" description="Helical" evidence="1">
    <location>
        <begin position="251"/>
        <end position="272"/>
    </location>
</feature>
<evidence type="ECO:0000259" key="4">
    <source>
        <dbReference type="Pfam" id="PF20990"/>
    </source>
</evidence>
<feature type="transmembrane region" description="Helical" evidence="1">
    <location>
        <begin position="454"/>
        <end position="475"/>
    </location>
</feature>
<keyword evidence="1" id="KW-0812">Transmembrane</keyword>
<dbReference type="Pfam" id="PF20990">
    <property type="entry name" value="DUF2207_C"/>
    <property type="match status" value="1"/>
</dbReference>
<organism evidence="5 6">
    <name type="scientific">Luedemannella flava</name>
    <dbReference type="NCBI Taxonomy" id="349316"/>
    <lineage>
        <taxon>Bacteria</taxon>
        <taxon>Bacillati</taxon>
        <taxon>Actinomycetota</taxon>
        <taxon>Actinomycetes</taxon>
        <taxon>Micromonosporales</taxon>
        <taxon>Micromonosporaceae</taxon>
        <taxon>Luedemannella</taxon>
    </lineage>
</organism>
<feature type="domain" description="Predicted membrane protein YciQ-like C-terminal" evidence="4">
    <location>
        <begin position="314"/>
        <end position="530"/>
    </location>
</feature>
<feature type="transmembrane region" description="Helical" evidence="1">
    <location>
        <begin position="429"/>
        <end position="448"/>
    </location>
</feature>
<proteinExistence type="predicted"/>
<feature type="signal peptide" evidence="2">
    <location>
        <begin position="1"/>
        <end position="35"/>
    </location>
</feature>
<keyword evidence="1" id="KW-1133">Transmembrane helix</keyword>
<evidence type="ECO:0000256" key="2">
    <source>
        <dbReference type="SAM" id="SignalP"/>
    </source>
</evidence>
<evidence type="ECO:0000313" key="5">
    <source>
        <dbReference type="EMBL" id="GAA1803012.1"/>
    </source>
</evidence>
<dbReference type="Proteomes" id="UP001500218">
    <property type="component" value="Unassembled WGS sequence"/>
</dbReference>
<dbReference type="InterPro" id="IPR018702">
    <property type="entry name" value="DUF2207"/>
</dbReference>
<gene>
    <name evidence="5" type="ORF">GCM10009682_26080</name>
</gene>
<reference evidence="5 6" key="1">
    <citation type="journal article" date="2019" name="Int. J. Syst. Evol. Microbiol.">
        <title>The Global Catalogue of Microorganisms (GCM) 10K type strain sequencing project: providing services to taxonomists for standard genome sequencing and annotation.</title>
        <authorList>
            <consortium name="The Broad Institute Genomics Platform"/>
            <consortium name="The Broad Institute Genome Sequencing Center for Infectious Disease"/>
            <person name="Wu L."/>
            <person name="Ma J."/>
        </authorList>
    </citation>
    <scope>NUCLEOTIDE SEQUENCE [LARGE SCALE GENOMIC DNA]</scope>
    <source>
        <strain evidence="5 6">JCM 13250</strain>
    </source>
</reference>
<feature type="chain" id="PRO_5045864767" evidence="2">
    <location>
        <begin position="36"/>
        <end position="609"/>
    </location>
</feature>
<comment type="caution">
    <text evidence="5">The sequence shown here is derived from an EMBL/GenBank/DDBJ whole genome shotgun (WGS) entry which is preliminary data.</text>
</comment>
<keyword evidence="2" id="KW-0732">Signal</keyword>
<evidence type="ECO:0000259" key="3">
    <source>
        <dbReference type="Pfam" id="PF09972"/>
    </source>
</evidence>
<dbReference type="Pfam" id="PF09972">
    <property type="entry name" value="DUF2207"/>
    <property type="match status" value="1"/>
</dbReference>
<sequence length="609" mass="64316">MPRYCGPVLVRGRAFAFALLAGVVAALALASPAVAADGEKVDEYATAIVINADASLDVTETITYDFGDNDRHGIIRRIPASFRYDDEHNRVYPISDVDVTMDGRPVEFERSSEGGYQIIKIGDPDDTISGAHTYRLRYHVTGALNDFADHTELYWNAVGNEWEAPVAGATATVTAPVQITRAACYAGEATSRLPCDRATIDGTTASFAQGPQRPGEGLSIVVALPVGAVAATEPVLVPRRSFANSFRVTPVTVGVGTGLALAGVAGALLLAWRVGRDRRYVGLLPGLTPEPGEGAVEERQPLVGAPPVSVEFGAPDNVRPGQVGTLFDERAHVVDVTATIIDFAVRRHLRITELADKDWELTKLTDGDPTFLPYERELFDALFSTGDTVKLSDLKGTFAKHLSQVREALYADMVTQGWYRRSPEATRTVAVVLGFLAVGLSIAALILLGVFLGLGLIGVGLVVAAVTFLVVAWFLPARTGKGSAMLERVKGLRLYIATAEVAQLQFQEKVRIFSTFLPYAMVFGLAERWAGIFADLDLDTTGPDGTPGLYWYGGLAGWNLAHFNASIGSFATATTGTIASVPASSGSSGFSGGGGFVGGGAGGGGGGSW</sequence>
<keyword evidence="6" id="KW-1185">Reference proteome</keyword>
<evidence type="ECO:0000313" key="6">
    <source>
        <dbReference type="Proteomes" id="UP001500218"/>
    </source>
</evidence>
<protein>
    <submittedName>
        <fullName evidence="5">DUF2207 domain-containing protein</fullName>
    </submittedName>
</protein>
<accession>A0ABN2M117</accession>
<dbReference type="EMBL" id="BAAALT010000066">
    <property type="protein sequence ID" value="GAA1803012.1"/>
    <property type="molecule type" value="Genomic_DNA"/>
</dbReference>